<dbReference type="GO" id="GO:0005634">
    <property type="term" value="C:nucleus"/>
    <property type="evidence" value="ECO:0007669"/>
    <property type="project" value="UniProtKB-SubCell"/>
</dbReference>
<evidence type="ECO:0000313" key="4">
    <source>
        <dbReference type="EnsemblPlants" id="OB06G27460.1"/>
    </source>
</evidence>
<organism evidence="4">
    <name type="scientific">Oryza brachyantha</name>
    <name type="common">malo sina</name>
    <dbReference type="NCBI Taxonomy" id="4533"/>
    <lineage>
        <taxon>Eukaryota</taxon>
        <taxon>Viridiplantae</taxon>
        <taxon>Streptophyta</taxon>
        <taxon>Embryophyta</taxon>
        <taxon>Tracheophyta</taxon>
        <taxon>Spermatophyta</taxon>
        <taxon>Magnoliopsida</taxon>
        <taxon>Liliopsida</taxon>
        <taxon>Poales</taxon>
        <taxon>Poaceae</taxon>
        <taxon>BOP clade</taxon>
        <taxon>Oryzoideae</taxon>
        <taxon>Oryzeae</taxon>
        <taxon>Oryzinae</taxon>
        <taxon>Oryza</taxon>
    </lineage>
</organism>
<name>J3MFF2_ORYBR</name>
<dbReference type="AlphaFoldDB" id="J3MFF2"/>
<evidence type="ECO:0000256" key="3">
    <source>
        <dbReference type="PROSITE-ProRule" id="PRU00810"/>
    </source>
</evidence>
<evidence type="ECO:0008006" key="6">
    <source>
        <dbReference type="Google" id="ProtNLM"/>
    </source>
</evidence>
<dbReference type="Gramene" id="OB06G27460.1">
    <property type="protein sequence ID" value="OB06G27460.1"/>
    <property type="gene ID" value="OB06G27460"/>
</dbReference>
<accession>J3MFF2</accession>
<dbReference type="Proteomes" id="UP000006038">
    <property type="component" value="Chromosome 6"/>
</dbReference>
<keyword evidence="2 3" id="KW-0539">Nucleus</keyword>
<evidence type="ECO:0000256" key="1">
    <source>
        <dbReference type="ARBA" id="ARBA00004123"/>
    </source>
</evidence>
<proteinExistence type="predicted"/>
<evidence type="ECO:0000256" key="2">
    <source>
        <dbReference type="ARBA" id="ARBA00023242"/>
    </source>
</evidence>
<dbReference type="PROSITE" id="PS51477">
    <property type="entry name" value="PAH"/>
    <property type="match status" value="1"/>
</dbReference>
<protein>
    <recommendedName>
        <fullName evidence="6">Histone deacetylase interacting domain-containing protein</fullName>
    </recommendedName>
</protein>
<dbReference type="eggNOG" id="KOG4204">
    <property type="taxonomic scope" value="Eukaryota"/>
</dbReference>
<reference evidence="4" key="1">
    <citation type="journal article" date="2013" name="Nat. Commun.">
        <title>Whole-genome sequencing of Oryza brachyantha reveals mechanisms underlying Oryza genome evolution.</title>
        <authorList>
            <person name="Chen J."/>
            <person name="Huang Q."/>
            <person name="Gao D."/>
            <person name="Wang J."/>
            <person name="Lang Y."/>
            <person name="Liu T."/>
            <person name="Li B."/>
            <person name="Bai Z."/>
            <person name="Luis Goicoechea J."/>
            <person name="Liang C."/>
            <person name="Chen C."/>
            <person name="Zhang W."/>
            <person name="Sun S."/>
            <person name="Liao Y."/>
            <person name="Zhang X."/>
            <person name="Yang L."/>
            <person name="Song C."/>
            <person name="Wang M."/>
            <person name="Shi J."/>
            <person name="Liu G."/>
            <person name="Liu J."/>
            <person name="Zhou H."/>
            <person name="Zhou W."/>
            <person name="Yu Q."/>
            <person name="An N."/>
            <person name="Chen Y."/>
            <person name="Cai Q."/>
            <person name="Wang B."/>
            <person name="Liu B."/>
            <person name="Min J."/>
            <person name="Huang Y."/>
            <person name="Wu H."/>
            <person name="Li Z."/>
            <person name="Zhang Y."/>
            <person name="Yin Y."/>
            <person name="Song W."/>
            <person name="Jiang J."/>
            <person name="Jackson S.A."/>
            <person name="Wing R.A."/>
            <person name="Wang J."/>
            <person name="Chen M."/>
        </authorList>
    </citation>
    <scope>NUCLEOTIDE SEQUENCE [LARGE SCALE GENOMIC DNA]</scope>
    <source>
        <strain evidence="4">cv. IRGC 101232</strain>
    </source>
</reference>
<dbReference type="InterPro" id="IPR036600">
    <property type="entry name" value="PAH_sf"/>
</dbReference>
<dbReference type="SUPFAM" id="SSF47762">
    <property type="entry name" value="PAH2 domain"/>
    <property type="match status" value="1"/>
</dbReference>
<reference evidence="4" key="2">
    <citation type="submission" date="2013-04" db="UniProtKB">
        <authorList>
            <consortium name="EnsemblPlants"/>
        </authorList>
    </citation>
    <scope>IDENTIFICATION</scope>
</reference>
<dbReference type="InterPro" id="IPR003822">
    <property type="entry name" value="PAH"/>
</dbReference>
<comment type="subcellular location">
    <subcellularLocation>
        <location evidence="1 3">Nucleus</location>
    </subcellularLocation>
</comment>
<evidence type="ECO:0000313" key="5">
    <source>
        <dbReference type="Proteomes" id="UP000006038"/>
    </source>
</evidence>
<dbReference type="STRING" id="4533.J3MFF2"/>
<dbReference type="Gene3D" id="1.20.1160.11">
    <property type="entry name" value="Paired amphipathic helix"/>
    <property type="match status" value="1"/>
</dbReference>
<dbReference type="Pfam" id="PF02671">
    <property type="entry name" value="PAH"/>
    <property type="match status" value="1"/>
</dbReference>
<dbReference type="HOGENOM" id="CLU_2310431_0_0_1"/>
<sequence>MAKSTRANQDDRDAAIHFLRKVRLRFISKLDIYRGLIDVLAAYGRNADAAASPVVDFVAKLLRHHPDLIVDFNAFLPPKHKIKVADDNYAAATKPGGSGG</sequence>
<dbReference type="EnsemblPlants" id="OB06G27460.1">
    <property type="protein sequence ID" value="OB06G27460.1"/>
    <property type="gene ID" value="OB06G27460"/>
</dbReference>
<dbReference type="GO" id="GO:0006355">
    <property type="term" value="P:regulation of DNA-templated transcription"/>
    <property type="evidence" value="ECO:0007669"/>
    <property type="project" value="InterPro"/>
</dbReference>
<keyword evidence="5" id="KW-1185">Reference proteome</keyword>